<dbReference type="Pfam" id="PF18936">
    <property type="entry name" value="DUF5684"/>
    <property type="match status" value="1"/>
</dbReference>
<feature type="transmembrane region" description="Helical" evidence="1">
    <location>
        <begin position="7"/>
        <end position="27"/>
    </location>
</feature>
<protein>
    <submittedName>
        <fullName evidence="2">DUF5684 domain-containing protein</fullName>
    </submittedName>
</protein>
<keyword evidence="1" id="KW-1133">Transmembrane helix</keyword>
<dbReference type="Proteomes" id="UP001529275">
    <property type="component" value="Unassembled WGS sequence"/>
</dbReference>
<keyword evidence="1" id="KW-0812">Transmembrane</keyword>
<keyword evidence="1" id="KW-0472">Membrane</keyword>
<dbReference type="RefSeq" id="WP_289527836.1">
    <property type="nucleotide sequence ID" value="NZ_JAUDCK010000024.1"/>
</dbReference>
<evidence type="ECO:0000256" key="1">
    <source>
        <dbReference type="SAM" id="Phobius"/>
    </source>
</evidence>
<feature type="transmembrane region" description="Helical" evidence="1">
    <location>
        <begin position="83"/>
        <end position="107"/>
    </location>
</feature>
<evidence type="ECO:0000313" key="2">
    <source>
        <dbReference type="EMBL" id="MDM8196153.1"/>
    </source>
</evidence>
<comment type="caution">
    <text evidence="2">The sequence shown here is derived from an EMBL/GenBank/DDBJ whole genome shotgun (WGS) entry which is preliminary data.</text>
</comment>
<evidence type="ECO:0000313" key="3">
    <source>
        <dbReference type="Proteomes" id="UP001529275"/>
    </source>
</evidence>
<proteinExistence type="predicted"/>
<keyword evidence="3" id="KW-1185">Reference proteome</keyword>
<accession>A0ABT7UJ30</accession>
<reference evidence="3" key="1">
    <citation type="submission" date="2023-06" db="EMBL/GenBank/DDBJ databases">
        <title>Identification and characterization of horizontal gene transfer across gut microbiota members of farm animals based on homology search.</title>
        <authorList>
            <person name="Zeman M."/>
            <person name="Kubasova T."/>
            <person name="Jahodarova E."/>
            <person name="Nykrynova M."/>
            <person name="Rychlik I."/>
        </authorList>
    </citation>
    <scope>NUCLEOTIDE SEQUENCE [LARGE SCALE GENOMIC DNA]</scope>
    <source>
        <strain evidence="3">ET341</strain>
    </source>
</reference>
<organism evidence="2 3">
    <name type="scientific">Massilimicrobiota timonensis</name>
    <dbReference type="NCBI Taxonomy" id="1776392"/>
    <lineage>
        <taxon>Bacteria</taxon>
        <taxon>Bacillati</taxon>
        <taxon>Bacillota</taxon>
        <taxon>Erysipelotrichia</taxon>
        <taxon>Erysipelotrichales</taxon>
        <taxon>Erysipelotrichaceae</taxon>
        <taxon>Massilimicrobiota</taxon>
    </lineage>
</organism>
<dbReference type="InterPro" id="IPR043739">
    <property type="entry name" value="DUF5684"/>
</dbReference>
<reference evidence="2 3" key="2">
    <citation type="submission" date="2023-06" db="EMBL/GenBank/DDBJ databases">
        <authorList>
            <person name="Zeman M."/>
            <person name="Kubasova T."/>
            <person name="Jahodarova E."/>
            <person name="Nykrynova M."/>
            <person name="Rychlik I."/>
        </authorList>
    </citation>
    <scope>NUCLEOTIDE SEQUENCE [LARGE SCALE GENOMIC DNA]</scope>
    <source>
        <strain evidence="2 3">ET341</strain>
    </source>
</reference>
<feature type="transmembrane region" description="Helical" evidence="1">
    <location>
        <begin position="56"/>
        <end position="77"/>
    </location>
</feature>
<name>A0ABT7UJ30_9FIRM</name>
<sequence length="113" mass="13208">MMQEFSNIFLTGGFIISLISIIAWWQLFKKARLKGWYALIPIYNIYSFCKMVTSSGWTMLIALIPFINIIFIIYLLMRFSYAFGHGLLFALGLFFFYPIFILILAFGQSRYIG</sequence>
<dbReference type="EMBL" id="JAUDCK010000024">
    <property type="protein sequence ID" value="MDM8196153.1"/>
    <property type="molecule type" value="Genomic_DNA"/>
</dbReference>
<gene>
    <name evidence="2" type="ORF">QUV98_07480</name>
</gene>